<dbReference type="EMBL" id="REGN01009270">
    <property type="protein sequence ID" value="RNA01562.1"/>
    <property type="molecule type" value="Genomic_DNA"/>
</dbReference>
<reference evidence="1 2" key="1">
    <citation type="journal article" date="2018" name="Sci. Rep.">
        <title>Genomic signatures of local adaptation to the degree of environmental predictability in rotifers.</title>
        <authorList>
            <person name="Franch-Gras L."/>
            <person name="Hahn C."/>
            <person name="Garcia-Roger E.M."/>
            <person name="Carmona M.J."/>
            <person name="Serra M."/>
            <person name="Gomez A."/>
        </authorList>
    </citation>
    <scope>NUCLEOTIDE SEQUENCE [LARGE SCALE GENOMIC DNA]</scope>
    <source>
        <strain evidence="1">HYR1</strain>
    </source>
</reference>
<protein>
    <submittedName>
        <fullName evidence="1">Uncharacterized protein</fullName>
    </submittedName>
</protein>
<evidence type="ECO:0000313" key="1">
    <source>
        <dbReference type="EMBL" id="RNA01562.1"/>
    </source>
</evidence>
<name>A0A3M7PR10_BRAPC</name>
<proteinExistence type="predicted"/>
<evidence type="ECO:0000313" key="2">
    <source>
        <dbReference type="Proteomes" id="UP000276133"/>
    </source>
</evidence>
<sequence>MRFENFVESNEAGGSNVANVIKWINVEDSLIEDKTKQYLEKSIPKTKVEQKNRQVSCRLCDSLVQRHKYEQKGLVSSTVDCEYLIFLLYLRKY</sequence>
<dbReference type="Proteomes" id="UP000276133">
    <property type="component" value="Unassembled WGS sequence"/>
</dbReference>
<accession>A0A3M7PR10</accession>
<organism evidence="1 2">
    <name type="scientific">Brachionus plicatilis</name>
    <name type="common">Marine rotifer</name>
    <name type="synonym">Brachionus muelleri</name>
    <dbReference type="NCBI Taxonomy" id="10195"/>
    <lineage>
        <taxon>Eukaryota</taxon>
        <taxon>Metazoa</taxon>
        <taxon>Spiralia</taxon>
        <taxon>Gnathifera</taxon>
        <taxon>Rotifera</taxon>
        <taxon>Eurotatoria</taxon>
        <taxon>Monogononta</taxon>
        <taxon>Pseudotrocha</taxon>
        <taxon>Ploima</taxon>
        <taxon>Brachionidae</taxon>
        <taxon>Brachionus</taxon>
    </lineage>
</organism>
<gene>
    <name evidence="1" type="ORF">BpHYR1_028950</name>
</gene>
<keyword evidence="2" id="KW-1185">Reference proteome</keyword>
<comment type="caution">
    <text evidence="1">The sequence shown here is derived from an EMBL/GenBank/DDBJ whole genome shotgun (WGS) entry which is preliminary data.</text>
</comment>
<dbReference type="AlphaFoldDB" id="A0A3M7PR10"/>